<dbReference type="EMBL" id="MN739411">
    <property type="protein sequence ID" value="QHT03384.1"/>
    <property type="molecule type" value="Genomic_DNA"/>
</dbReference>
<dbReference type="AlphaFoldDB" id="A0A6C0CIA9"/>
<sequence>MNYIHGCHICGEVIDFDQDSLPNANEIVMFNYHFPRSSEEVSSGMPIHNKVLVFCSKRCKSKYRMEICDCVVCDRLCLVSKWFVNTKFVELGGWTSVKAVCS</sequence>
<evidence type="ECO:0000313" key="1">
    <source>
        <dbReference type="EMBL" id="QHT03384.1"/>
    </source>
</evidence>
<accession>A0A6C0CIA9</accession>
<reference evidence="1" key="1">
    <citation type="journal article" date="2020" name="Nature">
        <title>Giant virus diversity and host interactions through global metagenomics.</title>
        <authorList>
            <person name="Schulz F."/>
            <person name="Roux S."/>
            <person name="Paez-Espino D."/>
            <person name="Jungbluth S."/>
            <person name="Walsh D.A."/>
            <person name="Denef V.J."/>
            <person name="McMahon K.D."/>
            <person name="Konstantinidis K.T."/>
            <person name="Eloe-Fadrosh E.A."/>
            <person name="Kyrpides N.C."/>
            <person name="Woyke T."/>
        </authorList>
    </citation>
    <scope>NUCLEOTIDE SEQUENCE</scope>
    <source>
        <strain evidence="1">GVMAG-M-3300021079-18</strain>
    </source>
</reference>
<protein>
    <submittedName>
        <fullName evidence="1">Uncharacterized protein</fullName>
    </submittedName>
</protein>
<name>A0A6C0CIA9_9ZZZZ</name>
<proteinExistence type="predicted"/>
<organism evidence="1">
    <name type="scientific">viral metagenome</name>
    <dbReference type="NCBI Taxonomy" id="1070528"/>
    <lineage>
        <taxon>unclassified sequences</taxon>
        <taxon>metagenomes</taxon>
        <taxon>organismal metagenomes</taxon>
    </lineage>
</organism>